<evidence type="ECO:0000313" key="4">
    <source>
        <dbReference type="Proteomes" id="UP000807716"/>
    </source>
</evidence>
<evidence type="ECO:0000256" key="2">
    <source>
        <dbReference type="SAM" id="Phobius"/>
    </source>
</evidence>
<reference evidence="3" key="1">
    <citation type="journal article" date="2020" name="Fungal Divers.">
        <title>Resolving the Mortierellaceae phylogeny through synthesis of multi-gene phylogenetics and phylogenomics.</title>
        <authorList>
            <person name="Vandepol N."/>
            <person name="Liber J."/>
            <person name="Desiro A."/>
            <person name="Na H."/>
            <person name="Kennedy M."/>
            <person name="Barry K."/>
            <person name="Grigoriev I.V."/>
            <person name="Miller A.N."/>
            <person name="O'Donnell K."/>
            <person name="Stajich J.E."/>
            <person name="Bonito G."/>
        </authorList>
    </citation>
    <scope>NUCLEOTIDE SEQUENCE</scope>
    <source>
        <strain evidence="3">BC1065</strain>
    </source>
</reference>
<accession>A0A9P6Q495</accession>
<dbReference type="EMBL" id="JAAAJB010000253">
    <property type="protein sequence ID" value="KAG0260312.1"/>
    <property type="molecule type" value="Genomic_DNA"/>
</dbReference>
<evidence type="ECO:0000256" key="1">
    <source>
        <dbReference type="SAM" id="MobiDB-lite"/>
    </source>
</evidence>
<protein>
    <submittedName>
        <fullName evidence="3">Uncharacterized protein</fullName>
    </submittedName>
</protein>
<dbReference type="AlphaFoldDB" id="A0A9P6Q495"/>
<organism evidence="3 4">
    <name type="scientific">Actinomortierella ambigua</name>
    <dbReference type="NCBI Taxonomy" id="1343610"/>
    <lineage>
        <taxon>Eukaryota</taxon>
        <taxon>Fungi</taxon>
        <taxon>Fungi incertae sedis</taxon>
        <taxon>Mucoromycota</taxon>
        <taxon>Mortierellomycotina</taxon>
        <taxon>Mortierellomycetes</taxon>
        <taxon>Mortierellales</taxon>
        <taxon>Mortierellaceae</taxon>
        <taxon>Actinomortierella</taxon>
    </lineage>
</organism>
<keyword evidence="4" id="KW-1185">Reference proteome</keyword>
<name>A0A9P6Q495_9FUNG</name>
<dbReference type="Proteomes" id="UP000807716">
    <property type="component" value="Unassembled WGS sequence"/>
</dbReference>
<keyword evidence="2" id="KW-0472">Membrane</keyword>
<keyword evidence="2" id="KW-1133">Transmembrane helix</keyword>
<gene>
    <name evidence="3" type="ORF">DFQ27_003620</name>
</gene>
<proteinExistence type="predicted"/>
<dbReference type="OrthoDB" id="10062838at2759"/>
<evidence type="ECO:0000313" key="3">
    <source>
        <dbReference type="EMBL" id="KAG0260312.1"/>
    </source>
</evidence>
<keyword evidence="2" id="KW-0812">Transmembrane</keyword>
<feature type="compositionally biased region" description="Basic and acidic residues" evidence="1">
    <location>
        <begin position="9"/>
        <end position="23"/>
    </location>
</feature>
<feature type="region of interest" description="Disordered" evidence="1">
    <location>
        <begin position="1"/>
        <end position="40"/>
    </location>
</feature>
<feature type="transmembrane region" description="Helical" evidence="2">
    <location>
        <begin position="48"/>
        <end position="66"/>
    </location>
</feature>
<sequence length="85" mass="9489">MARTGTRTSTEHSTDAHQHDRSGDSSALMAAIPVPDPHSSKRSEEARFRLAAVILFVCILSFVLQTEMTKFVQSSMGYQKPYFIL</sequence>
<comment type="caution">
    <text evidence="3">The sequence shown here is derived from an EMBL/GenBank/DDBJ whole genome shotgun (WGS) entry which is preliminary data.</text>
</comment>